<keyword evidence="2 4" id="KW-0808">Transferase</keyword>
<feature type="binding site" evidence="4">
    <location>
        <position position="100"/>
    </location>
    <ligand>
        <name>1-deoxy-D-xylulose 5-phosphate</name>
        <dbReference type="ChEBI" id="CHEBI:57792"/>
    </ligand>
</feature>
<dbReference type="InterPro" id="IPR036130">
    <property type="entry name" value="Pyridoxine-5'_phos_synth"/>
</dbReference>
<evidence type="ECO:0000256" key="3">
    <source>
        <dbReference type="ARBA" id="ARBA00023096"/>
    </source>
</evidence>
<comment type="caution">
    <text evidence="6">The sequence shown here is derived from an EMBL/GenBank/DDBJ whole genome shotgun (WGS) entry which is preliminary data.</text>
</comment>
<evidence type="ECO:0000256" key="5">
    <source>
        <dbReference type="NCBIfam" id="TIGR00559"/>
    </source>
</evidence>
<dbReference type="Pfam" id="PF03740">
    <property type="entry name" value="PdxJ"/>
    <property type="match status" value="1"/>
</dbReference>
<dbReference type="RefSeq" id="WP_265423350.1">
    <property type="nucleotide sequence ID" value="NZ_JAPFPW010000001.1"/>
</dbReference>
<comment type="similarity">
    <text evidence="4">Belongs to the PNP synthase family.</text>
</comment>
<dbReference type="NCBIfam" id="TIGR00559">
    <property type="entry name" value="pdxJ"/>
    <property type="match status" value="1"/>
</dbReference>
<evidence type="ECO:0000313" key="6">
    <source>
        <dbReference type="EMBL" id="MCW7752483.1"/>
    </source>
</evidence>
<name>A0ABT3N4U9_9BACT</name>
<evidence type="ECO:0000313" key="7">
    <source>
        <dbReference type="Proteomes" id="UP001209681"/>
    </source>
</evidence>
<dbReference type="NCBIfam" id="NF003627">
    <property type="entry name" value="PRK05265.1-5"/>
    <property type="match status" value="1"/>
</dbReference>
<feature type="active site" description="Proton acceptor" evidence="4">
    <location>
        <position position="70"/>
    </location>
</feature>
<evidence type="ECO:0000256" key="2">
    <source>
        <dbReference type="ARBA" id="ARBA00022679"/>
    </source>
</evidence>
<feature type="site" description="Transition state stabilizer" evidence="4">
    <location>
        <position position="151"/>
    </location>
</feature>
<dbReference type="NCBIfam" id="NF003625">
    <property type="entry name" value="PRK05265.1-3"/>
    <property type="match status" value="1"/>
</dbReference>
<dbReference type="PANTHER" id="PTHR30456">
    <property type="entry name" value="PYRIDOXINE 5'-PHOSPHATE SYNTHASE"/>
    <property type="match status" value="1"/>
</dbReference>
<gene>
    <name evidence="4" type="primary">pdxJ</name>
    <name evidence="6" type="ORF">OOT00_00625</name>
</gene>
<keyword evidence="3 4" id="KW-0664">Pyridoxine biosynthesis</keyword>
<reference evidence="6 7" key="1">
    <citation type="submission" date="2022-11" db="EMBL/GenBank/DDBJ databases">
        <title>Desulfobotulus tamanensis H1 sp. nov. - anaerobic, alkaliphilic, sulphate reducing bacterium isolated from terrestrial mud volcano.</title>
        <authorList>
            <person name="Frolova A."/>
            <person name="Merkel A.Y."/>
            <person name="Slobodkin A.I."/>
        </authorList>
    </citation>
    <scope>NUCLEOTIDE SEQUENCE [LARGE SCALE GENOMIC DNA]</scope>
    <source>
        <strain evidence="6 7">H1</strain>
    </source>
</reference>
<feature type="binding site" evidence="4">
    <location>
        <begin position="9"/>
        <end position="10"/>
    </location>
    <ligand>
        <name>1-deoxy-D-xylulose 5-phosphate</name>
        <dbReference type="ChEBI" id="CHEBI:57792"/>
    </ligand>
</feature>
<dbReference type="HAMAP" id="MF_00279">
    <property type="entry name" value="PdxJ"/>
    <property type="match status" value="1"/>
</dbReference>
<comment type="subunit">
    <text evidence="4">Homooctamer; tetramer of dimers.</text>
</comment>
<sequence>MPKLAVNVDHIATIREARKTNYPDPVAAAVIAELAGADAIVVHLREDRRHIKERDVRILRDTVQTRLILEMAATSEMLEFALEVLPDLVTFVPERRQEVTTEGGLDVLGQQAAVTNAIETLRSAGIPACLFVDPSISQIEAAHAAGADSVELHTGTFCDATDSLEKEEAFTAILRSARRGKEIGLGVNAGHGICYRTIQSFKGVKDIDEFSIGHSIVSHAALVGMENAVRRMAELIRNL</sequence>
<dbReference type="InterPro" id="IPR004569">
    <property type="entry name" value="PyrdxlP_synth_PdxJ"/>
</dbReference>
<feature type="binding site" evidence="4">
    <location>
        <begin position="213"/>
        <end position="214"/>
    </location>
    <ligand>
        <name>3-amino-2-oxopropyl phosphate</name>
        <dbReference type="ChEBI" id="CHEBI:57279"/>
    </ligand>
</feature>
<feature type="active site" description="Proton donor" evidence="4">
    <location>
        <position position="191"/>
    </location>
</feature>
<organism evidence="6 7">
    <name type="scientific">Desulfobotulus pelophilus</name>
    <dbReference type="NCBI Taxonomy" id="2823377"/>
    <lineage>
        <taxon>Bacteria</taxon>
        <taxon>Pseudomonadati</taxon>
        <taxon>Thermodesulfobacteriota</taxon>
        <taxon>Desulfobacteria</taxon>
        <taxon>Desulfobacterales</taxon>
        <taxon>Desulfobacteraceae</taxon>
        <taxon>Desulfobotulus</taxon>
    </lineage>
</organism>
<comment type="catalytic activity">
    <reaction evidence="4">
        <text>3-amino-2-oxopropyl phosphate + 1-deoxy-D-xylulose 5-phosphate = pyridoxine 5'-phosphate + phosphate + 2 H2O + H(+)</text>
        <dbReference type="Rhea" id="RHEA:15265"/>
        <dbReference type="ChEBI" id="CHEBI:15377"/>
        <dbReference type="ChEBI" id="CHEBI:15378"/>
        <dbReference type="ChEBI" id="CHEBI:43474"/>
        <dbReference type="ChEBI" id="CHEBI:57279"/>
        <dbReference type="ChEBI" id="CHEBI:57792"/>
        <dbReference type="ChEBI" id="CHEBI:58589"/>
        <dbReference type="EC" id="2.6.99.2"/>
    </reaction>
</comment>
<feature type="binding site" evidence="4">
    <location>
        <position position="50"/>
    </location>
    <ligand>
        <name>1-deoxy-D-xylulose 5-phosphate</name>
        <dbReference type="ChEBI" id="CHEBI:57792"/>
    </ligand>
</feature>
<comment type="function">
    <text evidence="4">Catalyzes the complicated ring closure reaction between the two acyclic compounds 1-deoxy-D-xylulose-5-phosphate (DXP) and 3-amino-2-oxopropyl phosphate (1-amino-acetone-3-phosphate or AAP) to form pyridoxine 5'-phosphate (PNP) and inorganic phosphate.</text>
</comment>
<feature type="binding site" evidence="4">
    <location>
        <position position="7"/>
    </location>
    <ligand>
        <name>3-amino-2-oxopropyl phosphate</name>
        <dbReference type="ChEBI" id="CHEBI:57279"/>
    </ligand>
</feature>
<protein>
    <recommendedName>
        <fullName evidence="4 5">Pyridoxine 5'-phosphate synthase</fullName>
        <shortName evidence="4">PNP synthase</shortName>
        <ecNumber evidence="4 5">2.6.99.2</ecNumber>
    </recommendedName>
</protein>
<keyword evidence="7" id="KW-1185">Reference proteome</keyword>
<accession>A0ABT3N4U9</accession>
<dbReference type="InterPro" id="IPR013785">
    <property type="entry name" value="Aldolase_TIM"/>
</dbReference>
<dbReference type="PANTHER" id="PTHR30456:SF0">
    <property type="entry name" value="PYRIDOXINE 5'-PHOSPHATE SYNTHASE"/>
    <property type="match status" value="1"/>
</dbReference>
<comment type="pathway">
    <text evidence="4">Cofactor biosynthesis; pyridoxine 5'-phosphate biosynthesis; pyridoxine 5'-phosphate from D-erythrose 4-phosphate: step 5/5.</text>
</comment>
<evidence type="ECO:0000256" key="1">
    <source>
        <dbReference type="ARBA" id="ARBA00022490"/>
    </source>
</evidence>
<dbReference type="EC" id="2.6.99.2" evidence="4 5"/>
<dbReference type="Proteomes" id="UP001209681">
    <property type="component" value="Unassembled WGS sequence"/>
</dbReference>
<feature type="binding site" evidence="4">
    <location>
        <position position="18"/>
    </location>
    <ligand>
        <name>3-amino-2-oxopropyl phosphate</name>
        <dbReference type="ChEBI" id="CHEBI:57279"/>
    </ligand>
</feature>
<feature type="active site" description="Proton acceptor" evidence="4">
    <location>
        <position position="43"/>
    </location>
</feature>
<evidence type="ECO:0000256" key="4">
    <source>
        <dbReference type="HAMAP-Rule" id="MF_00279"/>
    </source>
</evidence>
<dbReference type="CDD" id="cd00003">
    <property type="entry name" value="PNPsynthase"/>
    <property type="match status" value="1"/>
</dbReference>
<keyword evidence="1 4" id="KW-0963">Cytoplasm</keyword>
<dbReference type="Gene3D" id="3.20.20.70">
    <property type="entry name" value="Aldolase class I"/>
    <property type="match status" value="1"/>
</dbReference>
<dbReference type="GO" id="GO:0033856">
    <property type="term" value="F:pyridoxine 5'-phosphate synthase activity"/>
    <property type="evidence" value="ECO:0007669"/>
    <property type="project" value="UniProtKB-EC"/>
</dbReference>
<dbReference type="SUPFAM" id="SSF63892">
    <property type="entry name" value="Pyridoxine 5'-phosphate synthase"/>
    <property type="match status" value="1"/>
</dbReference>
<comment type="subcellular location">
    <subcellularLocation>
        <location evidence="4">Cytoplasm</location>
    </subcellularLocation>
</comment>
<feature type="binding site" evidence="4">
    <location>
        <position position="45"/>
    </location>
    <ligand>
        <name>1-deoxy-D-xylulose 5-phosphate</name>
        <dbReference type="ChEBI" id="CHEBI:57792"/>
    </ligand>
</feature>
<feature type="binding site" evidence="4">
    <location>
        <position position="192"/>
    </location>
    <ligand>
        <name>3-amino-2-oxopropyl phosphate</name>
        <dbReference type="ChEBI" id="CHEBI:57279"/>
    </ligand>
</feature>
<proteinExistence type="inferred from homology"/>
<dbReference type="EMBL" id="JAPFPW010000001">
    <property type="protein sequence ID" value="MCW7752483.1"/>
    <property type="molecule type" value="Genomic_DNA"/>
</dbReference>